<proteinExistence type="predicted"/>
<dbReference type="OrthoDB" id="397987at2"/>
<evidence type="ECO:0000256" key="1">
    <source>
        <dbReference type="SAM" id="MobiDB-lite"/>
    </source>
</evidence>
<accession>A0A1L4FR79</accession>
<dbReference type="EMBL" id="CP017813">
    <property type="protein sequence ID" value="APJ38114.1"/>
    <property type="molecule type" value="Genomic_DNA"/>
</dbReference>
<dbReference type="AlphaFoldDB" id="A0A1L4FR79"/>
<evidence type="ECO:0000313" key="4">
    <source>
        <dbReference type="EMBL" id="APJ38775.1"/>
    </source>
</evidence>
<dbReference type="EMBL" id="CP017813">
    <property type="protein sequence ID" value="APJ38772.1"/>
    <property type="molecule type" value="Genomic_DNA"/>
</dbReference>
<dbReference type="KEGG" id="mpul:BLA55_00180"/>
<feature type="region of interest" description="Disordered" evidence="1">
    <location>
        <begin position="71"/>
        <end position="90"/>
    </location>
</feature>
<dbReference type="EMBL" id="CP017813">
    <property type="protein sequence ID" value="APJ38775.1"/>
    <property type="molecule type" value="Genomic_DNA"/>
</dbReference>
<feature type="compositionally biased region" description="Basic residues" evidence="1">
    <location>
        <begin position="74"/>
        <end position="89"/>
    </location>
</feature>
<name>A0A1L4FR79_9BACT</name>
<sequence length="106" mass="12729">MKQLKEIQWLELFEKYHDYKNGVLGKNEFESFYRSIRGVSYFDNKSRYTRKYFVSKYNRYNLGMIDLNSQTGKATKKGKGTGRPKKRKITPVEIARKEWKKCQKSN</sequence>
<reference evidence="2" key="2">
    <citation type="submission" date="2016-10" db="EMBL/GenBank/DDBJ databases">
        <authorList>
            <person name="de Groot N.N."/>
        </authorList>
    </citation>
    <scope>NUCLEOTIDE SEQUENCE [LARGE SCALE GENOMIC DNA]</scope>
    <source>
        <strain evidence="2">B359_6</strain>
    </source>
</reference>
<evidence type="ECO:0000313" key="2">
    <source>
        <dbReference type="EMBL" id="APJ38114.1"/>
    </source>
</evidence>
<dbReference type="KEGG" id="mpul:BLA55_03905"/>
<evidence type="ECO:0000313" key="3">
    <source>
        <dbReference type="EMBL" id="APJ38772.1"/>
    </source>
</evidence>
<gene>
    <name evidence="2" type="ORF">BLA55_00180</name>
    <name evidence="3" type="ORF">BLA55_03880</name>
    <name evidence="4" type="ORF">BLA55_03905</name>
</gene>
<evidence type="ECO:0000313" key="5">
    <source>
        <dbReference type="Proteomes" id="UP000184322"/>
    </source>
</evidence>
<dbReference type="KEGG" id="mpul:BLA55_03880"/>
<organism evidence="2 5">
    <name type="scientific">Mycoplasmopsis pullorum</name>
    <dbReference type="NCBI Taxonomy" id="48003"/>
    <lineage>
        <taxon>Bacteria</taxon>
        <taxon>Bacillati</taxon>
        <taxon>Mycoplasmatota</taxon>
        <taxon>Mycoplasmoidales</taxon>
        <taxon>Metamycoplasmataceae</taxon>
        <taxon>Mycoplasmopsis</taxon>
    </lineage>
</organism>
<protein>
    <submittedName>
        <fullName evidence="2">Uncharacterized protein</fullName>
    </submittedName>
</protein>
<dbReference type="STRING" id="48003.BLA55_00180"/>
<dbReference type="RefSeq" id="WP_073372120.1">
    <property type="nucleotide sequence ID" value="NZ_CP017813.1"/>
</dbReference>
<reference evidence="5" key="1">
    <citation type="submission" date="2016-10" db="EMBL/GenBank/DDBJ databases">
        <authorList>
            <person name="Beylefeld A."/>
            <person name="Abolnik C."/>
        </authorList>
    </citation>
    <scope>NUCLEOTIDE SEQUENCE [LARGE SCALE GENOMIC DNA]</scope>
    <source>
        <strain evidence="5">B359_6</strain>
    </source>
</reference>
<dbReference type="Proteomes" id="UP000184322">
    <property type="component" value="Chromosome"/>
</dbReference>
<keyword evidence="5" id="KW-1185">Reference proteome</keyword>